<evidence type="ECO:0000256" key="6">
    <source>
        <dbReference type="ARBA" id="ARBA00022741"/>
    </source>
</evidence>
<dbReference type="Pfam" id="PF03074">
    <property type="entry name" value="GCS"/>
    <property type="match status" value="2"/>
</dbReference>
<keyword evidence="7 10" id="KW-0067">ATP-binding</keyword>
<dbReference type="EMBL" id="JAJVDC020000078">
    <property type="protein sequence ID" value="KAL1626824.1"/>
    <property type="molecule type" value="Genomic_DNA"/>
</dbReference>
<evidence type="ECO:0000256" key="4">
    <source>
        <dbReference type="ARBA" id="ARBA00022598"/>
    </source>
</evidence>
<sequence length="361" mass="39611">MLLGGALCCLQTTFQAADARAARALHDALVPLAPLLLALTAATPALRGMLLATDVRWGLVAALTDDRTAGERREGRWGSRYGAAEGYVAEGVGGRGGGEVARRLEVGGVDAVAAGYLARVVGRVPLVYPVGCLGALRGEVKGEDEEMGSGAGDGGRHVNFDVLHGGLFPSVKLKLPDPGNPELGWRVEFRVMENQISDFENAAFAVVLMLVRLAVERYSVEFYMPMEKVWENMDRAHVRDAVRWQQFWWPVDGETGKVALLTVDEIFNGCTSFKGLMQLVADWMKDEGVSAEERARLQPYLDLVSGRASGRLWTTARFIREFVTQHSQYSGDSQISEEICYDLVQEMVQITNGKRDSRLFL</sequence>
<evidence type="ECO:0000256" key="3">
    <source>
        <dbReference type="ARBA" id="ARBA00012220"/>
    </source>
</evidence>
<dbReference type="GO" id="GO:0016874">
    <property type="term" value="F:ligase activity"/>
    <property type="evidence" value="ECO:0007669"/>
    <property type="project" value="UniProtKB-KW"/>
</dbReference>
<organism evidence="11 12">
    <name type="scientific">Neofusicoccum ribis</name>
    <dbReference type="NCBI Taxonomy" id="45134"/>
    <lineage>
        <taxon>Eukaryota</taxon>
        <taxon>Fungi</taxon>
        <taxon>Dikarya</taxon>
        <taxon>Ascomycota</taxon>
        <taxon>Pezizomycotina</taxon>
        <taxon>Dothideomycetes</taxon>
        <taxon>Dothideomycetes incertae sedis</taxon>
        <taxon>Botryosphaeriales</taxon>
        <taxon>Botryosphaeriaceae</taxon>
        <taxon>Neofusicoccum</taxon>
    </lineage>
</organism>
<comment type="pathway">
    <text evidence="1 10">Sulfur metabolism; glutathione biosynthesis; glutathione from L-cysteine and L-glutamate: step 1/2.</text>
</comment>
<dbReference type="PANTHER" id="PTHR11164:SF0">
    <property type="entry name" value="GLUTAMATE--CYSTEINE LIGASE CATALYTIC SUBUNIT"/>
    <property type="match status" value="1"/>
</dbReference>
<evidence type="ECO:0000256" key="5">
    <source>
        <dbReference type="ARBA" id="ARBA00022684"/>
    </source>
</evidence>
<proteinExistence type="inferred from homology"/>
<dbReference type="InterPro" id="IPR004308">
    <property type="entry name" value="GCS"/>
</dbReference>
<dbReference type="Gene3D" id="1.10.8.960">
    <property type="match status" value="1"/>
</dbReference>
<dbReference type="InterPro" id="IPR014746">
    <property type="entry name" value="Gln_synth/guanido_kin_cat_dom"/>
</dbReference>
<reference evidence="11 12" key="1">
    <citation type="submission" date="2024-02" db="EMBL/GenBank/DDBJ databases">
        <title>De novo assembly and annotation of 12 fungi associated with fruit tree decline syndrome in Ontario, Canada.</title>
        <authorList>
            <person name="Sulman M."/>
            <person name="Ellouze W."/>
            <person name="Ilyukhin E."/>
        </authorList>
    </citation>
    <scope>NUCLEOTIDE SEQUENCE [LARGE SCALE GENOMIC DNA]</scope>
    <source>
        <strain evidence="11 12">M1-105</strain>
    </source>
</reference>
<dbReference type="Gene3D" id="3.30.590.50">
    <property type="match status" value="2"/>
</dbReference>
<comment type="caution">
    <text evidence="11">The sequence shown here is derived from an EMBL/GenBank/DDBJ whole genome shotgun (WGS) entry which is preliminary data.</text>
</comment>
<evidence type="ECO:0000313" key="11">
    <source>
        <dbReference type="EMBL" id="KAL1626824.1"/>
    </source>
</evidence>
<evidence type="ECO:0000256" key="8">
    <source>
        <dbReference type="ARBA" id="ARBA00030585"/>
    </source>
</evidence>
<accession>A0ABR3SQ56</accession>
<protein>
    <recommendedName>
        <fullName evidence="3 10">Glutamate--cysteine ligase</fullName>
        <ecNumber evidence="3 10">6.3.2.2</ecNumber>
    </recommendedName>
    <alternativeName>
        <fullName evidence="9 10">Gamma-ECS</fullName>
    </alternativeName>
    <alternativeName>
        <fullName evidence="8 10">Gamma-glutamylcysteine synthetase</fullName>
    </alternativeName>
</protein>
<evidence type="ECO:0000256" key="2">
    <source>
        <dbReference type="ARBA" id="ARBA00008100"/>
    </source>
</evidence>
<keyword evidence="5 10" id="KW-0317">Glutathione biosynthesis</keyword>
<evidence type="ECO:0000313" key="12">
    <source>
        <dbReference type="Proteomes" id="UP001521116"/>
    </source>
</evidence>
<dbReference type="PANTHER" id="PTHR11164">
    <property type="entry name" value="GLUTAMATE CYSTEINE LIGASE"/>
    <property type="match status" value="1"/>
</dbReference>
<gene>
    <name evidence="11" type="primary">GSH1_1</name>
    <name evidence="11" type="ORF">SLS56_006640</name>
</gene>
<keyword evidence="12" id="KW-1185">Reference proteome</keyword>
<evidence type="ECO:0000256" key="9">
    <source>
        <dbReference type="ARBA" id="ARBA00032122"/>
    </source>
</evidence>
<evidence type="ECO:0000256" key="1">
    <source>
        <dbReference type="ARBA" id="ARBA00005006"/>
    </source>
</evidence>
<name>A0ABR3SQ56_9PEZI</name>
<comment type="similarity">
    <text evidence="2 10">Belongs to the glutamate--cysteine ligase type 3 family.</text>
</comment>
<keyword evidence="4 10" id="KW-0436">Ligase</keyword>
<comment type="catalytic activity">
    <reaction evidence="10">
        <text>L-cysteine + L-glutamate + ATP = gamma-L-glutamyl-L-cysteine + ADP + phosphate + H(+)</text>
        <dbReference type="Rhea" id="RHEA:13285"/>
        <dbReference type="ChEBI" id="CHEBI:15378"/>
        <dbReference type="ChEBI" id="CHEBI:29985"/>
        <dbReference type="ChEBI" id="CHEBI:30616"/>
        <dbReference type="ChEBI" id="CHEBI:35235"/>
        <dbReference type="ChEBI" id="CHEBI:43474"/>
        <dbReference type="ChEBI" id="CHEBI:58173"/>
        <dbReference type="ChEBI" id="CHEBI:456216"/>
        <dbReference type="EC" id="6.3.2.2"/>
    </reaction>
</comment>
<dbReference type="Proteomes" id="UP001521116">
    <property type="component" value="Unassembled WGS sequence"/>
</dbReference>
<evidence type="ECO:0000256" key="10">
    <source>
        <dbReference type="RuleBase" id="RU367135"/>
    </source>
</evidence>
<dbReference type="SUPFAM" id="SSF55931">
    <property type="entry name" value="Glutamine synthetase/guanido kinase"/>
    <property type="match status" value="1"/>
</dbReference>
<evidence type="ECO:0000256" key="7">
    <source>
        <dbReference type="ARBA" id="ARBA00022840"/>
    </source>
</evidence>
<keyword evidence="6 10" id="KW-0547">Nucleotide-binding</keyword>
<dbReference type="EC" id="6.3.2.2" evidence="3 10"/>